<organism evidence="2 3">
    <name type="scientific">Myodes glareolus</name>
    <name type="common">Bank vole</name>
    <name type="synonym">Clethrionomys glareolus</name>
    <dbReference type="NCBI Taxonomy" id="447135"/>
    <lineage>
        <taxon>Eukaryota</taxon>
        <taxon>Metazoa</taxon>
        <taxon>Chordata</taxon>
        <taxon>Craniata</taxon>
        <taxon>Vertebrata</taxon>
        <taxon>Euteleostomi</taxon>
        <taxon>Mammalia</taxon>
        <taxon>Eutheria</taxon>
        <taxon>Euarchontoglires</taxon>
        <taxon>Glires</taxon>
        <taxon>Rodentia</taxon>
        <taxon>Myomorpha</taxon>
        <taxon>Muroidea</taxon>
        <taxon>Cricetidae</taxon>
        <taxon>Arvicolinae</taxon>
        <taxon>Myodes</taxon>
    </lineage>
</organism>
<evidence type="ECO:0000313" key="2">
    <source>
        <dbReference type="EMBL" id="KAK7826260.1"/>
    </source>
</evidence>
<feature type="region of interest" description="Disordered" evidence="1">
    <location>
        <begin position="117"/>
        <end position="147"/>
    </location>
</feature>
<feature type="non-terminal residue" evidence="2">
    <location>
        <position position="1"/>
    </location>
</feature>
<evidence type="ECO:0000313" key="3">
    <source>
        <dbReference type="Proteomes" id="UP001488838"/>
    </source>
</evidence>
<dbReference type="PANTHER" id="PTHR44298">
    <property type="entry name" value="DNAJ HOMOLOG SUBFAMILY B MEMBER 11"/>
    <property type="match status" value="1"/>
</dbReference>
<sequence length="206" mass="22672">RIGLGGTPCQRNRNGLRGSDIRRDVEVTLGEACAGIFVELPERLPGNRKTAVDRREMRTSQLGPGCLQMTQEVGCDKSSEVKLADEEQTLEVEIEPRVRARRTPLLEKVSLVCMGTENPFTGEGEPRVRGSLETDGSKSKLSSTGSLRGKEMAVHKCTISLEGVVESSYGRMGNWVPCPDSNNIKGPLIISFNVDFPKEQLKRSKR</sequence>
<dbReference type="EMBL" id="JBBHLL010000035">
    <property type="protein sequence ID" value="KAK7826260.1"/>
    <property type="molecule type" value="Genomic_DNA"/>
</dbReference>
<dbReference type="GO" id="GO:0051082">
    <property type="term" value="F:unfolded protein binding"/>
    <property type="evidence" value="ECO:0007669"/>
    <property type="project" value="TreeGrafter"/>
</dbReference>
<accession>A0AAW0JHW3</accession>
<dbReference type="GO" id="GO:0051787">
    <property type="term" value="F:misfolded protein binding"/>
    <property type="evidence" value="ECO:0007669"/>
    <property type="project" value="TreeGrafter"/>
</dbReference>
<keyword evidence="3" id="KW-1185">Reference proteome</keyword>
<dbReference type="GO" id="GO:0051604">
    <property type="term" value="P:protein maturation"/>
    <property type="evidence" value="ECO:0007669"/>
    <property type="project" value="TreeGrafter"/>
</dbReference>
<evidence type="ECO:0000256" key="1">
    <source>
        <dbReference type="SAM" id="MobiDB-lite"/>
    </source>
</evidence>
<proteinExistence type="predicted"/>
<name>A0AAW0JHW3_MYOGA</name>
<feature type="non-terminal residue" evidence="2">
    <location>
        <position position="206"/>
    </location>
</feature>
<dbReference type="AlphaFoldDB" id="A0AAW0JHW3"/>
<dbReference type="Proteomes" id="UP001488838">
    <property type="component" value="Unassembled WGS sequence"/>
</dbReference>
<dbReference type="GO" id="GO:0005783">
    <property type="term" value="C:endoplasmic reticulum"/>
    <property type="evidence" value="ECO:0007669"/>
    <property type="project" value="TreeGrafter"/>
</dbReference>
<reference evidence="2 3" key="1">
    <citation type="journal article" date="2023" name="bioRxiv">
        <title>Conserved and derived expression patterns and positive selection on dental genes reveal complex evolutionary context of ever-growing rodent molars.</title>
        <authorList>
            <person name="Calamari Z.T."/>
            <person name="Song A."/>
            <person name="Cohen E."/>
            <person name="Akter M."/>
            <person name="Roy R.D."/>
            <person name="Hallikas O."/>
            <person name="Christensen M.M."/>
            <person name="Li P."/>
            <person name="Marangoni P."/>
            <person name="Jernvall J."/>
            <person name="Klein O.D."/>
        </authorList>
    </citation>
    <scope>NUCLEOTIDE SEQUENCE [LARGE SCALE GENOMIC DNA]</scope>
    <source>
        <strain evidence="2">V071</strain>
    </source>
</reference>
<dbReference type="InterPro" id="IPR051736">
    <property type="entry name" value="DnaJ-B11-like"/>
</dbReference>
<gene>
    <name evidence="2" type="ORF">U0070_021274</name>
</gene>
<feature type="compositionally biased region" description="Basic and acidic residues" evidence="1">
    <location>
        <begin position="124"/>
        <end position="138"/>
    </location>
</feature>
<comment type="caution">
    <text evidence="2">The sequence shown here is derived from an EMBL/GenBank/DDBJ whole genome shotgun (WGS) entry which is preliminary data.</text>
</comment>
<protein>
    <submittedName>
        <fullName evidence="2">Uncharacterized protein</fullName>
    </submittedName>
</protein>
<dbReference type="PANTHER" id="PTHR44298:SF1">
    <property type="entry name" value="DNAJ HOMOLOG SUBFAMILY B MEMBER 11"/>
    <property type="match status" value="1"/>
</dbReference>